<comment type="caution">
    <text evidence="1">The sequence shown here is derived from an EMBL/GenBank/DDBJ whole genome shotgun (WGS) entry which is preliminary data.</text>
</comment>
<organism evidence="1 2">
    <name type="scientific">Pleurotus eryngii</name>
    <name type="common">Boletus of the steppes</name>
    <dbReference type="NCBI Taxonomy" id="5323"/>
    <lineage>
        <taxon>Eukaryota</taxon>
        <taxon>Fungi</taxon>
        <taxon>Dikarya</taxon>
        <taxon>Basidiomycota</taxon>
        <taxon>Agaricomycotina</taxon>
        <taxon>Agaricomycetes</taxon>
        <taxon>Agaricomycetidae</taxon>
        <taxon>Agaricales</taxon>
        <taxon>Pleurotineae</taxon>
        <taxon>Pleurotaceae</taxon>
        <taxon>Pleurotus</taxon>
    </lineage>
</organism>
<proteinExistence type="predicted"/>
<sequence>MINDHWSEACTQHHQHEAPQTPIHTSQGCARTIYLISTLFIDHKTALGLKAYELVHLGVVVGWLDIHVGRDKMGYEFSESGVWVGDIDDCGRSFGLIARVGKIGLNLGRIRDKLESDISVCGPDFSTTEDAQQSDIEGKIVYVLLANFLHELVEGREREILETRHRVLVGL</sequence>
<evidence type="ECO:0000313" key="2">
    <source>
        <dbReference type="Proteomes" id="UP000807025"/>
    </source>
</evidence>
<accession>A0A9P6A1A4</accession>
<name>A0A9P6A1A4_PLEER</name>
<gene>
    <name evidence="1" type="ORF">BDN71DRAFT_676146</name>
</gene>
<keyword evidence="2" id="KW-1185">Reference proteome</keyword>
<dbReference type="Proteomes" id="UP000807025">
    <property type="component" value="Unassembled WGS sequence"/>
</dbReference>
<reference evidence="1" key="1">
    <citation type="submission" date="2020-11" db="EMBL/GenBank/DDBJ databases">
        <authorList>
            <consortium name="DOE Joint Genome Institute"/>
            <person name="Ahrendt S."/>
            <person name="Riley R."/>
            <person name="Andreopoulos W."/>
            <person name="Labutti K."/>
            <person name="Pangilinan J."/>
            <person name="Ruiz-Duenas F.J."/>
            <person name="Barrasa J.M."/>
            <person name="Sanchez-Garcia M."/>
            <person name="Camarero S."/>
            <person name="Miyauchi S."/>
            <person name="Serrano A."/>
            <person name="Linde D."/>
            <person name="Babiker R."/>
            <person name="Drula E."/>
            <person name="Ayuso-Fernandez I."/>
            <person name="Pacheco R."/>
            <person name="Padilla G."/>
            <person name="Ferreira P."/>
            <person name="Barriuso J."/>
            <person name="Kellner H."/>
            <person name="Castanera R."/>
            <person name="Alfaro M."/>
            <person name="Ramirez L."/>
            <person name="Pisabarro A.G."/>
            <person name="Kuo A."/>
            <person name="Tritt A."/>
            <person name="Lipzen A."/>
            <person name="He G."/>
            <person name="Yan M."/>
            <person name="Ng V."/>
            <person name="Cullen D."/>
            <person name="Martin F."/>
            <person name="Rosso M.-N."/>
            <person name="Henrissat B."/>
            <person name="Hibbett D."/>
            <person name="Martinez A.T."/>
            <person name="Grigoriev I.V."/>
        </authorList>
    </citation>
    <scope>NUCLEOTIDE SEQUENCE</scope>
    <source>
        <strain evidence="1">ATCC 90797</strain>
    </source>
</reference>
<evidence type="ECO:0000313" key="1">
    <source>
        <dbReference type="EMBL" id="KAF9496933.1"/>
    </source>
</evidence>
<dbReference type="AlphaFoldDB" id="A0A9P6A1A4"/>
<dbReference type="EMBL" id="MU154548">
    <property type="protein sequence ID" value="KAF9496933.1"/>
    <property type="molecule type" value="Genomic_DNA"/>
</dbReference>
<protein>
    <submittedName>
        <fullName evidence="1">Uncharacterized protein</fullName>
    </submittedName>
</protein>